<dbReference type="SUPFAM" id="SSF53474">
    <property type="entry name" value="alpha/beta-Hydrolases"/>
    <property type="match status" value="1"/>
</dbReference>
<dbReference type="EMBL" id="CP022188">
    <property type="protein sequence ID" value="AWI79311.1"/>
    <property type="molecule type" value="Genomic_DNA"/>
</dbReference>
<dbReference type="Gene3D" id="3.40.50.1820">
    <property type="entry name" value="alpha/beta hydrolase"/>
    <property type="match status" value="1"/>
</dbReference>
<evidence type="ECO:0000313" key="2">
    <source>
        <dbReference type="EMBL" id="AWI79311.1"/>
    </source>
</evidence>
<dbReference type="PANTHER" id="PTHR43433">
    <property type="entry name" value="HYDROLASE, ALPHA/BETA FOLD FAMILY PROTEIN"/>
    <property type="match status" value="1"/>
</dbReference>
<dbReference type="InterPro" id="IPR000073">
    <property type="entry name" value="AB_hydrolase_1"/>
</dbReference>
<accession>A0A2U8H095</accession>
<dbReference type="Proteomes" id="UP000244902">
    <property type="component" value="Chromosome"/>
</dbReference>
<proteinExistence type="predicted"/>
<name>A0A2U8H095_9RHOO</name>
<dbReference type="AlphaFoldDB" id="A0A2U8H095"/>
<sequence>MDTLTADDGETIHLRISGQGRPLVLLHGWTSSHRDWTPFIEPLAAHFRIFRWDARGHGGHAPLTTTVPTVQRMAQDLHLLLAHYDARDAVVVGHSMGALTLWQYVRDFGCERLGGAVILDQSPRLLTDLNWTLGVYGDFDAQRNEAFMAALRKDFAEAVLRLVADGRNAAAAQAYAENTEGIQAMRQRLRKLAPAPLIACWDSLTAADYRPVLAQMNIPTLLIYGGESNFYSTATAEYVASHLPNAKLHIYEGVDHAPHLWKRDAFIDDLLEFAGMSTRV</sequence>
<dbReference type="RefSeq" id="WP_108972207.1">
    <property type="nucleotide sequence ID" value="NZ_CP022188.1"/>
</dbReference>
<gene>
    <name evidence="2" type="ORF">CEW87_07985</name>
</gene>
<reference evidence="2 3" key="1">
    <citation type="submission" date="2017-06" db="EMBL/GenBank/DDBJ databases">
        <title>Azoarcus sp. TSNA42 complete genome sequence.</title>
        <authorList>
            <person name="Woo J.-H."/>
            <person name="Kim H.-S."/>
        </authorList>
    </citation>
    <scope>NUCLEOTIDE SEQUENCE [LARGE SCALE GENOMIC DNA]</scope>
    <source>
        <strain evidence="2 3">TSNA42</strain>
    </source>
</reference>
<organism evidence="2 3">
    <name type="scientific">Parazoarcus communis</name>
    <dbReference type="NCBI Taxonomy" id="41977"/>
    <lineage>
        <taxon>Bacteria</taxon>
        <taxon>Pseudomonadati</taxon>
        <taxon>Pseudomonadota</taxon>
        <taxon>Betaproteobacteria</taxon>
        <taxon>Rhodocyclales</taxon>
        <taxon>Zoogloeaceae</taxon>
        <taxon>Parazoarcus</taxon>
    </lineage>
</organism>
<dbReference type="InterPro" id="IPR029058">
    <property type="entry name" value="AB_hydrolase_fold"/>
</dbReference>
<evidence type="ECO:0000259" key="1">
    <source>
        <dbReference type="Pfam" id="PF00561"/>
    </source>
</evidence>
<dbReference type="PANTHER" id="PTHR43433:SF1">
    <property type="entry name" value="BLL5160 PROTEIN"/>
    <property type="match status" value="1"/>
</dbReference>
<feature type="domain" description="AB hydrolase-1" evidence="1">
    <location>
        <begin position="22"/>
        <end position="262"/>
    </location>
</feature>
<dbReference type="GO" id="GO:0016787">
    <property type="term" value="F:hydrolase activity"/>
    <property type="evidence" value="ECO:0007669"/>
    <property type="project" value="UniProtKB-KW"/>
</dbReference>
<dbReference type="OrthoDB" id="9779853at2"/>
<evidence type="ECO:0000313" key="3">
    <source>
        <dbReference type="Proteomes" id="UP000244902"/>
    </source>
</evidence>
<keyword evidence="2" id="KW-0378">Hydrolase</keyword>
<dbReference type="InterPro" id="IPR050471">
    <property type="entry name" value="AB_hydrolase"/>
</dbReference>
<protein>
    <submittedName>
        <fullName evidence="2">Alpha/beta hydrolase</fullName>
    </submittedName>
</protein>
<dbReference type="Pfam" id="PF00561">
    <property type="entry name" value="Abhydrolase_1"/>
    <property type="match status" value="1"/>
</dbReference>